<organism evidence="3 4">
    <name type="scientific">Halovenus salina</name>
    <dbReference type="NCBI Taxonomy" id="1510225"/>
    <lineage>
        <taxon>Archaea</taxon>
        <taxon>Methanobacteriati</taxon>
        <taxon>Methanobacteriota</taxon>
        <taxon>Stenosarchaea group</taxon>
        <taxon>Halobacteria</taxon>
        <taxon>Halobacteriales</taxon>
        <taxon>Haloarculaceae</taxon>
        <taxon>Halovenus</taxon>
    </lineage>
</organism>
<keyword evidence="4" id="KW-1185">Reference proteome</keyword>
<dbReference type="RefSeq" id="WP_267163988.1">
    <property type="nucleotide sequence ID" value="NZ_CP112972.1"/>
</dbReference>
<evidence type="ECO:0000313" key="4">
    <source>
        <dbReference type="Proteomes" id="UP001596445"/>
    </source>
</evidence>
<reference evidence="3 4" key="1">
    <citation type="journal article" date="2019" name="Int. J. Syst. Evol. Microbiol.">
        <title>The Global Catalogue of Microorganisms (GCM) 10K type strain sequencing project: providing services to taxonomists for standard genome sequencing and annotation.</title>
        <authorList>
            <consortium name="The Broad Institute Genomics Platform"/>
            <consortium name="The Broad Institute Genome Sequencing Center for Infectious Disease"/>
            <person name="Wu L."/>
            <person name="Ma J."/>
        </authorList>
    </citation>
    <scope>NUCLEOTIDE SEQUENCE [LARGE SCALE GENOMIC DNA]</scope>
    <source>
        <strain evidence="3 4">JCM 30072</strain>
    </source>
</reference>
<dbReference type="Pfam" id="PF26409">
    <property type="entry name" value="DUF8107"/>
    <property type="match status" value="1"/>
</dbReference>
<evidence type="ECO:0000256" key="1">
    <source>
        <dbReference type="SAM" id="Phobius"/>
    </source>
</evidence>
<evidence type="ECO:0000313" key="3">
    <source>
        <dbReference type="EMBL" id="MFC7058188.1"/>
    </source>
</evidence>
<keyword evidence="1" id="KW-0472">Membrane</keyword>
<keyword evidence="1" id="KW-1133">Transmembrane helix</keyword>
<keyword evidence="1" id="KW-0812">Transmembrane</keyword>
<feature type="transmembrane region" description="Helical" evidence="1">
    <location>
        <begin position="7"/>
        <end position="29"/>
    </location>
</feature>
<feature type="domain" description="DUF8107" evidence="2">
    <location>
        <begin position="2"/>
        <end position="57"/>
    </location>
</feature>
<name>A0ABD5W1Y8_9EURY</name>
<dbReference type="GeneID" id="76630154"/>
<evidence type="ECO:0000259" key="2">
    <source>
        <dbReference type="Pfam" id="PF26409"/>
    </source>
</evidence>
<protein>
    <recommendedName>
        <fullName evidence="2">DUF8107 domain-containing protein</fullName>
    </recommendedName>
</protein>
<dbReference type="InterPro" id="IPR058420">
    <property type="entry name" value="DUF8107"/>
</dbReference>
<dbReference type="EMBL" id="JBHSZI010000001">
    <property type="protein sequence ID" value="MFC7058188.1"/>
    <property type="molecule type" value="Genomic_DNA"/>
</dbReference>
<feature type="transmembrane region" description="Helical" evidence="1">
    <location>
        <begin position="41"/>
        <end position="58"/>
    </location>
</feature>
<comment type="caution">
    <text evidence="3">The sequence shown here is derived from an EMBL/GenBank/DDBJ whole genome shotgun (WGS) entry which is preliminary data.</text>
</comment>
<accession>A0ABD5W1Y8</accession>
<dbReference type="AlphaFoldDB" id="A0ABD5W1Y8"/>
<sequence length="60" mass="6481">MTSDGDIRVLLALNVVLSLLFASIVLWGLDFIGEAEFTLRNLAVGTLAVTVVTYATVLRQ</sequence>
<gene>
    <name evidence="3" type="ORF">ACFQQG_08380</name>
</gene>
<dbReference type="Proteomes" id="UP001596445">
    <property type="component" value="Unassembled WGS sequence"/>
</dbReference>
<proteinExistence type="predicted"/>